<dbReference type="PANTHER" id="PTHR43606:SF2">
    <property type="entry name" value="ALKALINE PHOSPHATASE FAMILY PROTEIN (AFU_ORTHOLOGUE AFUA_5G03860)"/>
    <property type="match status" value="1"/>
</dbReference>
<dbReference type="Proteomes" id="UP000256297">
    <property type="component" value="Unassembled WGS sequence"/>
</dbReference>
<comment type="caution">
    <text evidence="4">The sequence shown here is derived from an EMBL/GenBank/DDBJ whole genome shotgun (WGS) entry which is preliminary data.</text>
</comment>
<dbReference type="Pfam" id="PF09423">
    <property type="entry name" value="PhoD"/>
    <property type="match status" value="1"/>
</dbReference>
<proteinExistence type="predicted"/>
<evidence type="ECO:0000259" key="2">
    <source>
        <dbReference type="Pfam" id="PF09423"/>
    </source>
</evidence>
<dbReference type="SUPFAM" id="SSF56300">
    <property type="entry name" value="Metallo-dependent phosphatases"/>
    <property type="match status" value="1"/>
</dbReference>
<dbReference type="InterPro" id="IPR029052">
    <property type="entry name" value="Metallo-depent_PP-like"/>
</dbReference>
<sequence length="647" mass="71353">MMSCLLVGEAAWERHWSLLVWLNDMAPARGHQLSARADPYGKRKTGEAGDRRRKGRFMAGRPLTARPSPPAAAGQVSPARLLNSRDRLARFAIVLHIEQRETNLRHPGTGMQRRTLLKLAAASALATQLPRWAISATVRERDLFALGVASGAPAPDGFVLWTRLLGGAIPGTPQADAIGTTPLPGPLTVQWEVAEDEAFRRIVRRGQAQALPELGHSVHVEVDGLRPDRWYFYRFMHGDAVTAPARTRTAPAADTLAARVRFAFASCQRWEQGHYAAYRQMQQENLDLVVFLGDYIYEGAVPAKARAHLPRTHSLPTATSLQDFRDRYALYKSDPLLQAMHAVCPWLVTWDDHEVQNDYAGRAGSEPAAAFIARRTAGYQAFYENMPLRASTLVHGTAGLGTPDALSIHARHRWGRLVDFHVLDDRQYRDIQPCREPGEPRQSSVSPGECSALYDPRRTMLGGAQEQWLAQGLAQDQRDQTRWSAIAQQTIFSRRNYKAPPQEAFHSDTWDGYPAARQRLLDSIAAAAPRNTVFIGGDIHQHYACNVLADFSDPSSRVIASEFCTTSIASASGSSMESAAKILARNPHIVHARPDQRGYTVVEATPARWAATLRAVEDVTRADSAVGTQAAFVVEDRRPGVQPVSAG</sequence>
<evidence type="ECO:0000256" key="1">
    <source>
        <dbReference type="SAM" id="MobiDB-lite"/>
    </source>
</evidence>
<dbReference type="InterPro" id="IPR038607">
    <property type="entry name" value="PhoD-like_sf"/>
</dbReference>
<feature type="region of interest" description="Disordered" evidence="1">
    <location>
        <begin position="34"/>
        <end position="77"/>
    </location>
</feature>
<feature type="domain" description="PhoD-like phosphatase metallophosphatase" evidence="2">
    <location>
        <begin position="262"/>
        <end position="612"/>
    </location>
</feature>
<evidence type="ECO:0008006" key="6">
    <source>
        <dbReference type="Google" id="ProtNLM"/>
    </source>
</evidence>
<organism evidence="4 5">
    <name type="scientific">Cupriavidus taiwanensis</name>
    <dbReference type="NCBI Taxonomy" id="164546"/>
    <lineage>
        <taxon>Bacteria</taxon>
        <taxon>Pseudomonadati</taxon>
        <taxon>Pseudomonadota</taxon>
        <taxon>Betaproteobacteria</taxon>
        <taxon>Burkholderiales</taxon>
        <taxon>Burkholderiaceae</taxon>
        <taxon>Cupriavidus</taxon>
    </lineage>
</organism>
<dbReference type="EMBL" id="OFSP01000080">
    <property type="protein sequence ID" value="SOY78132.1"/>
    <property type="molecule type" value="Genomic_DNA"/>
</dbReference>
<dbReference type="InterPro" id="IPR052900">
    <property type="entry name" value="Phospholipid_Metab_Enz"/>
</dbReference>
<protein>
    <recommendedName>
        <fullName evidence="6">Alkaline phosphatase</fullName>
    </recommendedName>
</protein>
<dbReference type="PANTHER" id="PTHR43606">
    <property type="entry name" value="PHOSPHATASE, PUTATIVE (AFU_ORTHOLOGUE AFUA_6G08710)-RELATED"/>
    <property type="match status" value="1"/>
</dbReference>
<evidence type="ECO:0000313" key="4">
    <source>
        <dbReference type="EMBL" id="SOY78132.1"/>
    </source>
</evidence>
<dbReference type="AlphaFoldDB" id="A0A375CRS5"/>
<dbReference type="Pfam" id="PF16655">
    <property type="entry name" value="PhoD_N"/>
    <property type="match status" value="1"/>
</dbReference>
<dbReference type="InterPro" id="IPR018946">
    <property type="entry name" value="PhoD-like_MPP"/>
</dbReference>
<name>A0A375CRS5_9BURK</name>
<evidence type="ECO:0000259" key="3">
    <source>
        <dbReference type="Pfam" id="PF16655"/>
    </source>
</evidence>
<dbReference type="Gene3D" id="3.60.21.70">
    <property type="entry name" value="PhoD-like phosphatase"/>
    <property type="match status" value="1"/>
</dbReference>
<dbReference type="Gene3D" id="2.60.40.380">
    <property type="entry name" value="Purple acid phosphatase-like, N-terminal"/>
    <property type="match status" value="1"/>
</dbReference>
<feature type="compositionally biased region" description="Basic and acidic residues" evidence="1">
    <location>
        <begin position="39"/>
        <end position="50"/>
    </location>
</feature>
<dbReference type="CDD" id="cd07389">
    <property type="entry name" value="MPP_PhoD"/>
    <property type="match status" value="1"/>
</dbReference>
<evidence type="ECO:0000313" key="5">
    <source>
        <dbReference type="Proteomes" id="UP000256297"/>
    </source>
</evidence>
<feature type="domain" description="Phospholipase D N-terminal" evidence="3">
    <location>
        <begin position="146"/>
        <end position="249"/>
    </location>
</feature>
<reference evidence="5" key="1">
    <citation type="submission" date="2018-01" db="EMBL/GenBank/DDBJ databases">
        <authorList>
            <person name="Gaut B.S."/>
            <person name="Morton B.R."/>
            <person name="Clegg M.T."/>
            <person name="Duvall M.R."/>
        </authorList>
    </citation>
    <scope>NUCLEOTIDE SEQUENCE [LARGE SCALE GENOMIC DNA]</scope>
</reference>
<gene>
    <name evidence="4" type="ORF">CBM2589_U30028</name>
</gene>
<dbReference type="InterPro" id="IPR032093">
    <property type="entry name" value="PhoD_N"/>
</dbReference>
<accession>A0A375CRS5</accession>